<dbReference type="SUPFAM" id="SSF54909">
    <property type="entry name" value="Dimeric alpha+beta barrel"/>
    <property type="match status" value="1"/>
</dbReference>
<dbReference type="PANTHER" id="PTHR30154">
    <property type="entry name" value="LEUCINE-RESPONSIVE REGULATORY PROTEIN"/>
    <property type="match status" value="1"/>
</dbReference>
<evidence type="ECO:0000256" key="1">
    <source>
        <dbReference type="ARBA" id="ARBA00023015"/>
    </source>
</evidence>
<dbReference type="InterPro" id="IPR036390">
    <property type="entry name" value="WH_DNA-bd_sf"/>
</dbReference>
<dbReference type="Proteomes" id="UP001299970">
    <property type="component" value="Unassembled WGS sequence"/>
</dbReference>
<feature type="domain" description="HTH asnC-type" evidence="5">
    <location>
        <begin position="22"/>
        <end position="83"/>
    </location>
</feature>
<feature type="region of interest" description="Disordered" evidence="4">
    <location>
        <begin position="1"/>
        <end position="20"/>
    </location>
</feature>
<dbReference type="Pfam" id="PF01037">
    <property type="entry name" value="AsnC_trans_reg"/>
    <property type="match status" value="1"/>
</dbReference>
<dbReference type="InterPro" id="IPR011008">
    <property type="entry name" value="Dimeric_a/b-barrel"/>
</dbReference>
<name>A0ABS9TAC8_9PSEU</name>
<dbReference type="EMBL" id="JAKXMK010000006">
    <property type="protein sequence ID" value="MCH6165490.1"/>
    <property type="molecule type" value="Genomic_DNA"/>
</dbReference>
<dbReference type="InterPro" id="IPR011991">
    <property type="entry name" value="ArsR-like_HTH"/>
</dbReference>
<keyword evidence="7" id="KW-1185">Reference proteome</keyword>
<accession>A0ABS9TAC8</accession>
<dbReference type="PROSITE" id="PS50956">
    <property type="entry name" value="HTH_ASNC_2"/>
    <property type="match status" value="1"/>
</dbReference>
<reference evidence="6 7" key="1">
    <citation type="submission" date="2022-03" db="EMBL/GenBank/DDBJ databases">
        <title>Pseudonocardia alaer sp. nov., a novel actinomycete isolated from reed forest soil.</title>
        <authorList>
            <person name="Wang L."/>
        </authorList>
    </citation>
    <scope>NUCLEOTIDE SEQUENCE [LARGE SCALE GENOMIC DNA]</scope>
    <source>
        <strain evidence="6 7">Y-16303</strain>
    </source>
</reference>
<dbReference type="InterPro" id="IPR019887">
    <property type="entry name" value="Tscrpt_reg_AsnC/Lrp_C"/>
</dbReference>
<dbReference type="InterPro" id="IPR019888">
    <property type="entry name" value="Tscrpt_reg_AsnC-like"/>
</dbReference>
<sequence>MSSPSAETSSARPVPSQDVRPLDDTDLAILRVLGSDARVSNKDLAERVGVAQSTCLARVRALRENGVIRGYYADIDPRALGHDLQAMIAIRLQPHARGSMAELVTELSRRHEVLDVYFVAGANDFLVHVATASTDELRRFVADHLNRDPAVAGTETSLIFEHTRAAGRRAAPDPPA</sequence>
<comment type="caution">
    <text evidence="6">The sequence shown here is derived from an EMBL/GenBank/DDBJ whole genome shotgun (WGS) entry which is preliminary data.</text>
</comment>
<dbReference type="SUPFAM" id="SSF46785">
    <property type="entry name" value="Winged helix' DNA-binding domain"/>
    <property type="match status" value="1"/>
</dbReference>
<dbReference type="Pfam" id="PF13412">
    <property type="entry name" value="HTH_24"/>
    <property type="match status" value="1"/>
</dbReference>
<dbReference type="PANTHER" id="PTHR30154:SF54">
    <property type="entry name" value="POSSIBLE TRANSCRIPTIONAL REGULATORY PROTEIN (PROBABLY LRP_ASNC-FAMILY)"/>
    <property type="match status" value="1"/>
</dbReference>
<dbReference type="SMART" id="SM00344">
    <property type="entry name" value="HTH_ASNC"/>
    <property type="match status" value="1"/>
</dbReference>
<evidence type="ECO:0000256" key="2">
    <source>
        <dbReference type="ARBA" id="ARBA00023125"/>
    </source>
</evidence>
<evidence type="ECO:0000256" key="3">
    <source>
        <dbReference type="ARBA" id="ARBA00023163"/>
    </source>
</evidence>
<keyword evidence="2" id="KW-0238">DNA-binding</keyword>
<keyword evidence="1" id="KW-0805">Transcription regulation</keyword>
<evidence type="ECO:0000256" key="4">
    <source>
        <dbReference type="SAM" id="MobiDB-lite"/>
    </source>
</evidence>
<protein>
    <submittedName>
        <fullName evidence="6">Lrp/AsnC family transcriptional regulator</fullName>
    </submittedName>
</protein>
<dbReference type="CDD" id="cd00090">
    <property type="entry name" value="HTH_ARSR"/>
    <property type="match status" value="1"/>
</dbReference>
<dbReference type="RefSeq" id="WP_241035528.1">
    <property type="nucleotide sequence ID" value="NZ_BAAAJF010000032.1"/>
</dbReference>
<gene>
    <name evidence="6" type="ORF">MMF94_07335</name>
</gene>
<dbReference type="Gene3D" id="3.30.70.920">
    <property type="match status" value="1"/>
</dbReference>
<evidence type="ECO:0000313" key="6">
    <source>
        <dbReference type="EMBL" id="MCH6165490.1"/>
    </source>
</evidence>
<keyword evidence="3" id="KW-0804">Transcription</keyword>
<dbReference type="PRINTS" id="PR00033">
    <property type="entry name" value="HTHASNC"/>
</dbReference>
<evidence type="ECO:0000313" key="7">
    <source>
        <dbReference type="Proteomes" id="UP001299970"/>
    </source>
</evidence>
<dbReference type="InterPro" id="IPR036388">
    <property type="entry name" value="WH-like_DNA-bd_sf"/>
</dbReference>
<dbReference type="Gene3D" id="1.10.10.10">
    <property type="entry name" value="Winged helix-like DNA-binding domain superfamily/Winged helix DNA-binding domain"/>
    <property type="match status" value="1"/>
</dbReference>
<feature type="compositionally biased region" description="Polar residues" evidence="4">
    <location>
        <begin position="1"/>
        <end position="11"/>
    </location>
</feature>
<organism evidence="6 7">
    <name type="scientific">Pseudonocardia alaniniphila</name>
    <dbReference type="NCBI Taxonomy" id="75291"/>
    <lineage>
        <taxon>Bacteria</taxon>
        <taxon>Bacillati</taxon>
        <taxon>Actinomycetota</taxon>
        <taxon>Actinomycetes</taxon>
        <taxon>Pseudonocardiales</taxon>
        <taxon>Pseudonocardiaceae</taxon>
        <taxon>Pseudonocardia</taxon>
    </lineage>
</organism>
<proteinExistence type="predicted"/>
<dbReference type="InterPro" id="IPR000485">
    <property type="entry name" value="AsnC-type_HTH_dom"/>
</dbReference>
<evidence type="ECO:0000259" key="5">
    <source>
        <dbReference type="PROSITE" id="PS50956"/>
    </source>
</evidence>